<dbReference type="AlphaFoldDB" id="A0A5S5CIH2"/>
<dbReference type="InterPro" id="IPR018062">
    <property type="entry name" value="HTH_AraC-typ_CS"/>
</dbReference>
<dbReference type="GO" id="GO:0003700">
    <property type="term" value="F:DNA-binding transcription factor activity"/>
    <property type="evidence" value="ECO:0007669"/>
    <property type="project" value="InterPro"/>
</dbReference>
<evidence type="ECO:0000259" key="5">
    <source>
        <dbReference type="PROSITE" id="PS01124"/>
    </source>
</evidence>
<evidence type="ECO:0000313" key="7">
    <source>
        <dbReference type="Proteomes" id="UP000323257"/>
    </source>
</evidence>
<keyword evidence="3" id="KW-0804">Transcription</keyword>
<sequence>MRMSLPNLSFKERSSSLFLRLLAGFLCIIVLMGALTLYSFSVSKQNVRNEIVKYNTLMLNHTMDSYEKHFDLIKRQMLMFFYSENVQALSSAPNYREFPDLQLELSSYASNTSLFIHNIALFPSRGDFVLEKGTSTTPQAMFNVFYENEAYGLDFWRGQFEQNYNFRVMPAAVFRNRMFSNQTIYEHLIPVVFKARENSDMLMIVYLDADKMHETFHQTASGDFMIRDERGQTLFQSAGQEPPINPAELRMDASSEYKSNGTYFFQVAGKYSGFTYVKRVPVERIASQSRLNKTLIGATAVSIAAAIIISWMFAAGINRPIQKVIGSIRGESAGGGFRSSIREFNIIRHQIQDKNKTDKQLSILQELKAIRSHSDMRPYALADKPFVLVLFHVMSRREEDAARGSFQTWLSYMRVYMEERLGKAFPDSMTFAIEANQIISLVHTDRREVIIDQLARFEKVFEQDKAFGNVTIAVSHAYEHSDRIAAAFQEVTDLIGGRVMSDRTQLLTEPAEGSIAIDMDLDQWREFQVNLREGNEPQLTNLIRKVFAKRQGKELTAAAWLEFGRNVIGKIKNEASPIVIAPGRLQEIFHQADKKMQQCVTAADLERLLIDWTAQAAEGFRSRKQLRDPITSAVVDYVNRHLSEEIYLDMLAEHLNLSSGYLSAYFKEKSGMNFVDYINETRIMKATTLLGDNTLKIHDVAEAVGYRNITSFNRMFKKYMGVTPSEFRRKQSADA</sequence>
<dbReference type="InterPro" id="IPR009057">
    <property type="entry name" value="Homeodomain-like_sf"/>
</dbReference>
<dbReference type="PRINTS" id="PR00032">
    <property type="entry name" value="HTHARAC"/>
</dbReference>
<evidence type="ECO:0000256" key="1">
    <source>
        <dbReference type="ARBA" id="ARBA00023015"/>
    </source>
</evidence>
<feature type="transmembrane region" description="Helical" evidence="4">
    <location>
        <begin position="294"/>
        <end position="314"/>
    </location>
</feature>
<comment type="caution">
    <text evidence="6">The sequence shown here is derived from an EMBL/GenBank/DDBJ whole genome shotgun (WGS) entry which is preliminary data.</text>
</comment>
<keyword evidence="4" id="KW-0812">Transmembrane</keyword>
<dbReference type="PROSITE" id="PS01124">
    <property type="entry name" value="HTH_ARAC_FAMILY_2"/>
    <property type="match status" value="1"/>
</dbReference>
<evidence type="ECO:0000256" key="4">
    <source>
        <dbReference type="SAM" id="Phobius"/>
    </source>
</evidence>
<dbReference type="PROSITE" id="PS00041">
    <property type="entry name" value="HTH_ARAC_FAMILY_1"/>
    <property type="match status" value="1"/>
</dbReference>
<protein>
    <submittedName>
        <fullName evidence="6">Helix-turn-helix protein</fullName>
    </submittedName>
</protein>
<name>A0A5S5CIH2_9BACL</name>
<dbReference type="InterPro" id="IPR018060">
    <property type="entry name" value="HTH_AraC"/>
</dbReference>
<reference evidence="6 7" key="1">
    <citation type="submission" date="2019-07" db="EMBL/GenBank/DDBJ databases">
        <title>Genomic Encyclopedia of Type Strains, Phase III (KMG-III): the genomes of soil and plant-associated and newly described type strains.</title>
        <authorList>
            <person name="Whitman W."/>
        </authorList>
    </citation>
    <scope>NUCLEOTIDE SEQUENCE [LARGE SCALE GENOMIC DNA]</scope>
    <source>
        <strain evidence="6 7">BL24</strain>
    </source>
</reference>
<keyword evidence="4" id="KW-0472">Membrane</keyword>
<dbReference type="Gene3D" id="1.10.10.60">
    <property type="entry name" value="Homeodomain-like"/>
    <property type="match status" value="2"/>
</dbReference>
<accession>A0A5S5CIH2</accession>
<evidence type="ECO:0000313" key="6">
    <source>
        <dbReference type="EMBL" id="TYP79324.1"/>
    </source>
</evidence>
<dbReference type="SUPFAM" id="SSF46689">
    <property type="entry name" value="Homeodomain-like"/>
    <property type="match status" value="2"/>
</dbReference>
<organism evidence="6 7">
    <name type="scientific">Paenibacillus methanolicus</name>
    <dbReference type="NCBI Taxonomy" id="582686"/>
    <lineage>
        <taxon>Bacteria</taxon>
        <taxon>Bacillati</taxon>
        <taxon>Bacillota</taxon>
        <taxon>Bacilli</taxon>
        <taxon>Bacillales</taxon>
        <taxon>Paenibacillaceae</taxon>
        <taxon>Paenibacillus</taxon>
    </lineage>
</organism>
<keyword evidence="1" id="KW-0805">Transcription regulation</keyword>
<gene>
    <name evidence="6" type="ORF">BCM02_101442</name>
</gene>
<dbReference type="Pfam" id="PF12833">
    <property type="entry name" value="HTH_18"/>
    <property type="match status" value="1"/>
</dbReference>
<dbReference type="GO" id="GO:0043565">
    <property type="term" value="F:sequence-specific DNA binding"/>
    <property type="evidence" value="ECO:0007669"/>
    <property type="project" value="InterPro"/>
</dbReference>
<evidence type="ECO:0000256" key="3">
    <source>
        <dbReference type="ARBA" id="ARBA00023163"/>
    </source>
</evidence>
<evidence type="ECO:0000256" key="2">
    <source>
        <dbReference type="ARBA" id="ARBA00023125"/>
    </source>
</evidence>
<dbReference type="PANTHER" id="PTHR43280">
    <property type="entry name" value="ARAC-FAMILY TRANSCRIPTIONAL REGULATOR"/>
    <property type="match status" value="1"/>
</dbReference>
<keyword evidence="2" id="KW-0238">DNA-binding</keyword>
<keyword evidence="7" id="KW-1185">Reference proteome</keyword>
<dbReference type="PANTHER" id="PTHR43280:SF28">
    <property type="entry name" value="HTH-TYPE TRANSCRIPTIONAL ACTIVATOR RHAS"/>
    <property type="match status" value="1"/>
</dbReference>
<dbReference type="InterPro" id="IPR020449">
    <property type="entry name" value="Tscrpt_reg_AraC-type_HTH"/>
</dbReference>
<proteinExistence type="predicted"/>
<feature type="domain" description="HTH araC/xylS-type" evidence="5">
    <location>
        <begin position="632"/>
        <end position="730"/>
    </location>
</feature>
<dbReference type="Proteomes" id="UP000323257">
    <property type="component" value="Unassembled WGS sequence"/>
</dbReference>
<dbReference type="SMART" id="SM00342">
    <property type="entry name" value="HTH_ARAC"/>
    <property type="match status" value="1"/>
</dbReference>
<keyword evidence="4" id="KW-1133">Transmembrane helix</keyword>
<dbReference type="EMBL" id="VNHS01000001">
    <property type="protein sequence ID" value="TYP79324.1"/>
    <property type="molecule type" value="Genomic_DNA"/>
</dbReference>
<feature type="transmembrane region" description="Helical" evidence="4">
    <location>
        <begin position="20"/>
        <end position="40"/>
    </location>
</feature>